<dbReference type="InterPro" id="IPR014039">
    <property type="entry name" value="Transl_elong_EFTs/EF1B_dimer"/>
</dbReference>
<evidence type="ECO:0000256" key="1">
    <source>
        <dbReference type="ARBA" id="ARBA00004141"/>
    </source>
</evidence>
<proteinExistence type="predicted"/>
<keyword evidence="4 5" id="KW-0472">Membrane</keyword>
<organism evidence="8 9">
    <name type="scientific">Wallemia hederae</name>
    <dbReference type="NCBI Taxonomy" id="1540922"/>
    <lineage>
        <taxon>Eukaryota</taxon>
        <taxon>Fungi</taxon>
        <taxon>Dikarya</taxon>
        <taxon>Basidiomycota</taxon>
        <taxon>Wallemiomycotina</taxon>
        <taxon>Wallemiomycetes</taxon>
        <taxon>Wallemiales</taxon>
        <taxon>Wallemiaceae</taxon>
        <taxon>Wallemia</taxon>
    </lineage>
</organism>
<name>A0A4T0FFX5_9BASI</name>
<dbReference type="GO" id="GO:0016020">
    <property type="term" value="C:membrane"/>
    <property type="evidence" value="ECO:0007669"/>
    <property type="project" value="UniProtKB-SubCell"/>
</dbReference>
<feature type="domain" description="EamA" evidence="7">
    <location>
        <begin position="216"/>
        <end position="348"/>
    </location>
</feature>
<evidence type="ECO:0000259" key="7">
    <source>
        <dbReference type="Pfam" id="PF00892"/>
    </source>
</evidence>
<dbReference type="Pfam" id="PF00889">
    <property type="entry name" value="EF_TS"/>
    <property type="match status" value="1"/>
</dbReference>
<evidence type="ECO:0008006" key="10">
    <source>
        <dbReference type="Google" id="ProtNLM"/>
    </source>
</evidence>
<evidence type="ECO:0000256" key="3">
    <source>
        <dbReference type="ARBA" id="ARBA00022989"/>
    </source>
</evidence>
<evidence type="ECO:0000259" key="6">
    <source>
        <dbReference type="Pfam" id="PF00889"/>
    </source>
</evidence>
<feature type="transmembrane region" description="Helical" evidence="5">
    <location>
        <begin position="460"/>
        <end position="481"/>
    </location>
</feature>
<accession>A0A4T0FFX5</accession>
<dbReference type="OrthoDB" id="1436450at2759"/>
<feature type="transmembrane region" description="Helical" evidence="5">
    <location>
        <begin position="396"/>
        <end position="420"/>
    </location>
</feature>
<dbReference type="AlphaFoldDB" id="A0A4T0FFX5"/>
<dbReference type="Gene3D" id="3.30.479.20">
    <property type="entry name" value="Elongation factor Ts, dimerisation domain"/>
    <property type="match status" value="1"/>
</dbReference>
<reference evidence="8 9" key="1">
    <citation type="submission" date="2019-03" db="EMBL/GenBank/DDBJ databases">
        <title>Sequencing 23 genomes of Wallemia ichthyophaga.</title>
        <authorList>
            <person name="Gostincar C."/>
        </authorList>
    </citation>
    <scope>NUCLEOTIDE SEQUENCE [LARGE SCALE GENOMIC DNA]</scope>
    <source>
        <strain evidence="8 9">EXF-5753</strain>
    </source>
</reference>
<keyword evidence="3 5" id="KW-1133">Transmembrane helix</keyword>
<feature type="transmembrane region" description="Helical" evidence="5">
    <location>
        <begin position="361"/>
        <end position="384"/>
    </location>
</feature>
<evidence type="ECO:0000313" key="9">
    <source>
        <dbReference type="Proteomes" id="UP000310189"/>
    </source>
</evidence>
<dbReference type="Pfam" id="PF00892">
    <property type="entry name" value="EamA"/>
    <property type="match status" value="1"/>
</dbReference>
<feature type="transmembrane region" description="Helical" evidence="5">
    <location>
        <begin position="242"/>
        <end position="262"/>
    </location>
</feature>
<sequence length="534" mass="58329">MNRARGGLAQLSCQSDFVGRTDEFKKLVEDVTHSLSFLVDANGFKDVDIASGVLDAPLIASSPDSTPATTSNQSIQDAITSTIAKVGENITLKRFTAFNLPGAKSEQSPIRALGQFTHSTQPNSQINSNSPVQLGLLAALVDLEVSGSANQDAVNQLSRKIARQSVAMDCDTVEQLEEQELLGGVDAQTVKAYLDEWTAQNQLENAVITNTVHNRIILVAVLWVFSYEITDKLFEIGYKKPFLLTYLSSAAFTPYLIPYLLWHKVPNQNQLNPSQTLNLAYKFTFYWILANFSINASLQFTSVASSTILSSTSGLWTFLLGCLVSVESFEFTKLLAVFASIVGSVLVALDDVHGVDHVFNALSILGDSLALLSAVSFSVYILLLKKAVGSESNIDFPLFLGYIGVINTVCFWPILVILHYTGIETFQVPDNSTVLIILGLNMLITFSSDYLYLQAMLKTTPLVATIGISLCLPFSILSDWWMGQLHLTAYGLLGSVFVLGSFIVLGYEEDEVETEPGLIGESDVQRNYDSISQS</sequence>
<evidence type="ECO:0000313" key="8">
    <source>
        <dbReference type="EMBL" id="TIA87192.1"/>
    </source>
</evidence>
<dbReference type="InterPro" id="IPR036402">
    <property type="entry name" value="EF-Ts_dimer_sf"/>
</dbReference>
<feature type="transmembrane region" description="Helical" evidence="5">
    <location>
        <begin position="487"/>
        <end position="507"/>
    </location>
</feature>
<protein>
    <recommendedName>
        <fullName evidence="10">EamA domain-containing protein</fullName>
    </recommendedName>
</protein>
<feature type="transmembrane region" description="Helical" evidence="5">
    <location>
        <begin position="331"/>
        <end position="349"/>
    </location>
</feature>
<dbReference type="GO" id="GO:0003746">
    <property type="term" value="F:translation elongation factor activity"/>
    <property type="evidence" value="ECO:0007669"/>
    <property type="project" value="InterPro"/>
</dbReference>
<dbReference type="Proteomes" id="UP000310189">
    <property type="component" value="Unassembled WGS sequence"/>
</dbReference>
<evidence type="ECO:0000256" key="4">
    <source>
        <dbReference type="ARBA" id="ARBA00023136"/>
    </source>
</evidence>
<dbReference type="InterPro" id="IPR037185">
    <property type="entry name" value="EmrE-like"/>
</dbReference>
<evidence type="ECO:0000256" key="5">
    <source>
        <dbReference type="SAM" id="Phobius"/>
    </source>
</evidence>
<keyword evidence="2 5" id="KW-0812">Transmembrane</keyword>
<dbReference type="EMBL" id="SPNW01000062">
    <property type="protein sequence ID" value="TIA87192.1"/>
    <property type="molecule type" value="Genomic_DNA"/>
</dbReference>
<feature type="domain" description="Translation elongation factor EFTs/EF1B dimerisation" evidence="6">
    <location>
        <begin position="8"/>
        <end position="175"/>
    </location>
</feature>
<dbReference type="InterPro" id="IPR000620">
    <property type="entry name" value="EamA_dom"/>
</dbReference>
<comment type="subcellular location">
    <subcellularLocation>
        <location evidence="1">Membrane</location>
        <topology evidence="1">Multi-pass membrane protein</topology>
    </subcellularLocation>
</comment>
<feature type="transmembrane region" description="Helical" evidence="5">
    <location>
        <begin position="303"/>
        <end position="324"/>
    </location>
</feature>
<dbReference type="PANTHER" id="PTHR23051:SF0">
    <property type="entry name" value="SOLUTE CARRIER FAMILY 35 MEMBER F5"/>
    <property type="match status" value="1"/>
</dbReference>
<comment type="caution">
    <text evidence="8">The sequence shown here is derived from an EMBL/GenBank/DDBJ whole genome shotgun (WGS) entry which is preliminary data.</text>
</comment>
<keyword evidence="9" id="KW-1185">Reference proteome</keyword>
<dbReference type="SUPFAM" id="SSF103481">
    <property type="entry name" value="Multidrug resistance efflux transporter EmrE"/>
    <property type="match status" value="1"/>
</dbReference>
<dbReference type="SUPFAM" id="SSF54713">
    <property type="entry name" value="Elongation factor Ts (EF-Ts), dimerisation domain"/>
    <property type="match status" value="1"/>
</dbReference>
<evidence type="ECO:0000256" key="2">
    <source>
        <dbReference type="ARBA" id="ARBA00022692"/>
    </source>
</evidence>
<dbReference type="PANTHER" id="PTHR23051">
    <property type="entry name" value="SOLUTE CARRIER FAMILY 35, MEMBER F5"/>
    <property type="match status" value="1"/>
</dbReference>
<feature type="transmembrane region" description="Helical" evidence="5">
    <location>
        <begin position="432"/>
        <end position="453"/>
    </location>
</feature>
<gene>
    <name evidence="8" type="ORF">E3P99_03328</name>
</gene>